<evidence type="ECO:0000256" key="1">
    <source>
        <dbReference type="ARBA" id="ARBA00022630"/>
    </source>
</evidence>
<proteinExistence type="predicted"/>
<dbReference type="InterPro" id="IPR017927">
    <property type="entry name" value="FAD-bd_FR_type"/>
</dbReference>
<evidence type="ECO:0000256" key="6">
    <source>
        <dbReference type="ARBA" id="ARBA00023014"/>
    </source>
</evidence>
<feature type="domain" description="2Fe-2S ferredoxin-type" evidence="7">
    <location>
        <begin position="439"/>
        <end position="526"/>
    </location>
</feature>
<evidence type="ECO:0000313" key="10">
    <source>
        <dbReference type="Proteomes" id="UP000186905"/>
    </source>
</evidence>
<dbReference type="InterPro" id="IPR052353">
    <property type="entry name" value="Benzoxazolinone_Detox_Enz"/>
</dbReference>
<keyword evidence="10" id="KW-1185">Reference proteome</keyword>
<evidence type="ECO:0000259" key="8">
    <source>
        <dbReference type="PROSITE" id="PS51384"/>
    </source>
</evidence>
<dbReference type="InterPro" id="IPR017938">
    <property type="entry name" value="Riboflavin_synthase-like_b-brl"/>
</dbReference>
<dbReference type="InterPro" id="IPR036010">
    <property type="entry name" value="2Fe-2S_ferredoxin-like_sf"/>
</dbReference>
<dbReference type="Gene3D" id="2.30.110.10">
    <property type="entry name" value="Electron Transport, Fmn-binding Protein, Chain A"/>
    <property type="match status" value="1"/>
</dbReference>
<dbReference type="CDD" id="cd06185">
    <property type="entry name" value="PDR_like"/>
    <property type="match status" value="1"/>
</dbReference>
<organism evidence="9 10">
    <name type="scientific">Photobacterium proteolyticum</name>
    <dbReference type="NCBI Taxonomy" id="1903952"/>
    <lineage>
        <taxon>Bacteria</taxon>
        <taxon>Pseudomonadati</taxon>
        <taxon>Pseudomonadota</taxon>
        <taxon>Gammaproteobacteria</taxon>
        <taxon>Vibrionales</taxon>
        <taxon>Vibrionaceae</taxon>
        <taxon>Photobacterium</taxon>
    </lineage>
</organism>
<dbReference type="GO" id="GO:0051537">
    <property type="term" value="F:2 iron, 2 sulfur cluster binding"/>
    <property type="evidence" value="ECO:0007669"/>
    <property type="project" value="UniProtKB-KW"/>
</dbReference>
<keyword evidence="2" id="KW-0001">2Fe-2S</keyword>
<dbReference type="SUPFAM" id="SSF63380">
    <property type="entry name" value="Riboflavin synthase domain-like"/>
    <property type="match status" value="1"/>
</dbReference>
<dbReference type="PANTHER" id="PTHR30212">
    <property type="entry name" value="PROTEIN YIIM"/>
    <property type="match status" value="1"/>
</dbReference>
<keyword evidence="6" id="KW-0411">Iron-sulfur</keyword>
<feature type="domain" description="FAD-binding FR-type" evidence="8">
    <location>
        <begin position="209"/>
        <end position="315"/>
    </location>
</feature>
<name>A0A1Q9GIQ3_9GAMM</name>
<dbReference type="SUPFAM" id="SSF50475">
    <property type="entry name" value="FMN-binding split barrel"/>
    <property type="match status" value="1"/>
</dbReference>
<evidence type="ECO:0000256" key="2">
    <source>
        <dbReference type="ARBA" id="ARBA00022714"/>
    </source>
</evidence>
<evidence type="ECO:0000313" key="9">
    <source>
        <dbReference type="EMBL" id="OLQ74343.1"/>
    </source>
</evidence>
<comment type="caution">
    <text evidence="9">The sequence shown here is derived from an EMBL/GenBank/DDBJ whole genome shotgun (WGS) entry which is preliminary data.</text>
</comment>
<dbReference type="RefSeq" id="WP_075765841.1">
    <property type="nucleotide sequence ID" value="NZ_MJIL01000084.1"/>
</dbReference>
<dbReference type="PROSITE" id="PS51085">
    <property type="entry name" value="2FE2S_FER_2"/>
    <property type="match status" value="1"/>
</dbReference>
<dbReference type="OrthoDB" id="9801223at2"/>
<evidence type="ECO:0000256" key="5">
    <source>
        <dbReference type="ARBA" id="ARBA00023004"/>
    </source>
</evidence>
<dbReference type="GO" id="GO:0046872">
    <property type="term" value="F:metal ion binding"/>
    <property type="evidence" value="ECO:0007669"/>
    <property type="project" value="UniProtKB-KW"/>
</dbReference>
<evidence type="ECO:0000256" key="3">
    <source>
        <dbReference type="ARBA" id="ARBA00022723"/>
    </source>
</evidence>
<evidence type="ECO:0000256" key="4">
    <source>
        <dbReference type="ARBA" id="ARBA00023002"/>
    </source>
</evidence>
<keyword evidence="4" id="KW-0560">Oxidoreductase</keyword>
<dbReference type="STRING" id="1903952.BIT28_09200"/>
<protein>
    <submittedName>
        <fullName evidence="9">Pyridoxamine 5'-phosphate oxidase</fullName>
    </submittedName>
</protein>
<dbReference type="InterPro" id="IPR012349">
    <property type="entry name" value="Split_barrel_FMN-bd"/>
</dbReference>
<evidence type="ECO:0000259" key="7">
    <source>
        <dbReference type="PROSITE" id="PS51085"/>
    </source>
</evidence>
<dbReference type="Gene3D" id="3.10.20.30">
    <property type="match status" value="1"/>
</dbReference>
<dbReference type="PROSITE" id="PS51384">
    <property type="entry name" value="FAD_FR"/>
    <property type="match status" value="1"/>
</dbReference>
<dbReference type="PANTHER" id="PTHR30212:SF2">
    <property type="entry name" value="PROTEIN YIIM"/>
    <property type="match status" value="1"/>
</dbReference>
<keyword evidence="1" id="KW-0285">Flavoprotein</keyword>
<dbReference type="PRINTS" id="PR00409">
    <property type="entry name" value="PHDIOXRDTASE"/>
</dbReference>
<dbReference type="Pfam" id="PF22290">
    <property type="entry name" value="DmmA-like_N"/>
    <property type="match status" value="1"/>
</dbReference>
<dbReference type="Proteomes" id="UP000186905">
    <property type="component" value="Unassembled WGS sequence"/>
</dbReference>
<dbReference type="Gene3D" id="2.40.30.10">
    <property type="entry name" value="Translation factors"/>
    <property type="match status" value="1"/>
</dbReference>
<keyword evidence="5" id="KW-0408">Iron</keyword>
<dbReference type="SUPFAM" id="SSF54292">
    <property type="entry name" value="2Fe-2S ferredoxin-like"/>
    <property type="match status" value="1"/>
</dbReference>
<sequence length="526" mass="58454">MGHKYAEIAFTRNVRDIQTANGSRNGYSAMDQGPAHNHLLSEREAAFIHARDSFYMASVGETGWPYVQHRGGPAGFMKVLDARTIGFADYSGNRQYISTGNFIHDDRVSLFFMDYPNRTRLKMFGRVRVIGHNEHDLLALLEDEHYRARIERGFIITIEAFDWNCPQHITPRYTEADIDNLLAPLIDENRQLKEAASSMVKPITNVLGTGELELVVSGIRQLTPRVRAFELRAPNGSELPAVEAGAHLEIPIMLESGNIETRHYSIASNPARRDAYEIAILREDDGAGGSKAIHDSYQIGTTIRTPLPANYFKLHQDNRPAVLIAGGIGITPIKAMAQALVAHKISMQLHYAGRSFADMPYRDRLQREFAQQITLYNSTAGERLDILATLKSAPDNAVFYVCGPTRLIDEVLTTAQKVGINKDRLRFERFSAEKPGDAKPVHVELARSGVTLQVNADQTILDAIQAEGVNISHSCKAGNCKSCAVKVIQGRPDHRDSALSTNERTEQHLMCPCVSRAVTDKLVLDI</sequence>
<dbReference type="GO" id="GO:0016491">
    <property type="term" value="F:oxidoreductase activity"/>
    <property type="evidence" value="ECO:0007669"/>
    <property type="project" value="UniProtKB-KW"/>
</dbReference>
<dbReference type="AlphaFoldDB" id="A0A1Q9GIQ3"/>
<dbReference type="Gene3D" id="3.40.50.80">
    <property type="entry name" value="Nucleotide-binding domain of ferredoxin-NADP reductase (FNR) module"/>
    <property type="match status" value="1"/>
</dbReference>
<dbReference type="EMBL" id="MJIL01000084">
    <property type="protein sequence ID" value="OLQ74343.1"/>
    <property type="molecule type" value="Genomic_DNA"/>
</dbReference>
<keyword evidence="3" id="KW-0479">Metal-binding</keyword>
<dbReference type="InterPro" id="IPR001041">
    <property type="entry name" value="2Fe-2S_ferredoxin-type"/>
</dbReference>
<dbReference type="Pfam" id="PF00111">
    <property type="entry name" value="Fer2"/>
    <property type="match status" value="1"/>
</dbReference>
<dbReference type="InterPro" id="IPR011576">
    <property type="entry name" value="Pyridox_Oxase_N"/>
</dbReference>
<dbReference type="SUPFAM" id="SSF52343">
    <property type="entry name" value="Ferredoxin reductase-like, C-terminal NADP-linked domain"/>
    <property type="match status" value="1"/>
</dbReference>
<reference evidence="9 10" key="1">
    <citation type="submission" date="2016-09" db="EMBL/GenBank/DDBJ databases">
        <title>Photobacterium proteolyticum sp. nov. a protease producing bacterium isolated from ocean sediments of Laizhou Bay.</title>
        <authorList>
            <person name="Li Y."/>
        </authorList>
    </citation>
    <scope>NUCLEOTIDE SEQUENCE [LARGE SCALE GENOMIC DNA]</scope>
    <source>
        <strain evidence="9 10">13-12</strain>
    </source>
</reference>
<dbReference type="InterPro" id="IPR039261">
    <property type="entry name" value="FNR_nucleotide-bd"/>
</dbReference>
<accession>A0A1Q9GIQ3</accession>
<dbReference type="InterPro" id="IPR012675">
    <property type="entry name" value="Beta-grasp_dom_sf"/>
</dbReference>
<dbReference type="InterPro" id="IPR054582">
    <property type="entry name" value="DmmA-like_N"/>
</dbReference>
<gene>
    <name evidence="9" type="ORF">BIT28_09200</name>
</gene>
<dbReference type="CDD" id="cd00207">
    <property type="entry name" value="fer2"/>
    <property type="match status" value="1"/>
</dbReference>
<dbReference type="Pfam" id="PF01243">
    <property type="entry name" value="PNPOx_N"/>
    <property type="match status" value="1"/>
</dbReference>